<dbReference type="EMBL" id="JABBWK010000029">
    <property type="protein sequence ID" value="KAG1899917.1"/>
    <property type="molecule type" value="Genomic_DNA"/>
</dbReference>
<dbReference type="RefSeq" id="XP_041225493.1">
    <property type="nucleotide sequence ID" value="XM_041371381.1"/>
</dbReference>
<dbReference type="Proteomes" id="UP001195769">
    <property type="component" value="Unassembled WGS sequence"/>
</dbReference>
<gene>
    <name evidence="3" type="ORF">F5891DRAFT_333762</name>
</gene>
<reference evidence="3" key="1">
    <citation type="journal article" date="2020" name="New Phytol.">
        <title>Comparative genomics reveals dynamic genome evolution in host specialist ectomycorrhizal fungi.</title>
        <authorList>
            <person name="Lofgren L.A."/>
            <person name="Nguyen N.H."/>
            <person name="Vilgalys R."/>
            <person name="Ruytinx J."/>
            <person name="Liao H.L."/>
            <person name="Branco S."/>
            <person name="Kuo A."/>
            <person name="LaButti K."/>
            <person name="Lipzen A."/>
            <person name="Andreopoulos W."/>
            <person name="Pangilinan J."/>
            <person name="Riley R."/>
            <person name="Hundley H."/>
            <person name="Na H."/>
            <person name="Barry K."/>
            <person name="Grigoriev I.V."/>
            <person name="Stajich J.E."/>
            <person name="Kennedy P.G."/>
        </authorList>
    </citation>
    <scope>NUCLEOTIDE SEQUENCE</scope>
    <source>
        <strain evidence="3">FC203</strain>
    </source>
</reference>
<dbReference type="Gene3D" id="3.30.160.60">
    <property type="entry name" value="Classic Zinc Finger"/>
    <property type="match status" value="1"/>
</dbReference>
<evidence type="ECO:0000313" key="3">
    <source>
        <dbReference type="EMBL" id="KAG1899917.1"/>
    </source>
</evidence>
<keyword evidence="4" id="KW-1185">Reference proteome</keyword>
<keyword evidence="1" id="KW-0862">Zinc</keyword>
<dbReference type="PROSITE" id="PS50157">
    <property type="entry name" value="ZINC_FINGER_C2H2_2"/>
    <property type="match status" value="1"/>
</dbReference>
<dbReference type="GeneID" id="64665679"/>
<dbReference type="GO" id="GO:0008270">
    <property type="term" value="F:zinc ion binding"/>
    <property type="evidence" value="ECO:0007669"/>
    <property type="project" value="UniProtKB-KW"/>
</dbReference>
<evidence type="ECO:0000259" key="2">
    <source>
        <dbReference type="PROSITE" id="PS50157"/>
    </source>
</evidence>
<evidence type="ECO:0000256" key="1">
    <source>
        <dbReference type="PROSITE-ProRule" id="PRU00042"/>
    </source>
</evidence>
<feature type="domain" description="C2H2-type" evidence="2">
    <location>
        <begin position="2"/>
        <end position="27"/>
    </location>
</feature>
<keyword evidence="1" id="KW-0479">Metal-binding</keyword>
<keyword evidence="1" id="KW-0863">Zinc-finger</keyword>
<dbReference type="AlphaFoldDB" id="A0AAD4E5H2"/>
<name>A0AAD4E5H2_9AGAM</name>
<comment type="caution">
    <text evidence="3">The sequence shown here is derived from an EMBL/GenBank/DDBJ whole genome shotgun (WGS) entry which is preliminary data.</text>
</comment>
<organism evidence="3 4">
    <name type="scientific">Suillus fuscotomentosus</name>
    <dbReference type="NCBI Taxonomy" id="1912939"/>
    <lineage>
        <taxon>Eukaryota</taxon>
        <taxon>Fungi</taxon>
        <taxon>Dikarya</taxon>
        <taxon>Basidiomycota</taxon>
        <taxon>Agaricomycotina</taxon>
        <taxon>Agaricomycetes</taxon>
        <taxon>Agaricomycetidae</taxon>
        <taxon>Boletales</taxon>
        <taxon>Suillineae</taxon>
        <taxon>Suillaceae</taxon>
        <taxon>Suillus</taxon>
    </lineage>
</organism>
<dbReference type="SMART" id="SM00355">
    <property type="entry name" value="ZnF_C2H2"/>
    <property type="match status" value="2"/>
</dbReference>
<proteinExistence type="predicted"/>
<evidence type="ECO:0000313" key="4">
    <source>
        <dbReference type="Proteomes" id="UP001195769"/>
    </source>
</evidence>
<protein>
    <recommendedName>
        <fullName evidence="2">C2H2-type domain-containing protein</fullName>
    </recommendedName>
</protein>
<sequence>MIQCDQCDRSFRSTQALFAHCRDRVDHPFCEDCDRLFYTFTGLDQHMQNAAVHHSDCESYEYASESDDDDDEEPPRVVIHEAAWVASRPEEKVGCNRWFVDLLGLMAGLIRRVFCCTHPNE</sequence>
<dbReference type="InterPro" id="IPR013087">
    <property type="entry name" value="Znf_C2H2_type"/>
</dbReference>
<accession>A0AAD4E5H2</accession>